<evidence type="ECO:0000313" key="1">
    <source>
        <dbReference type="EMBL" id="KAE8264614.1"/>
    </source>
</evidence>
<comment type="caution">
    <text evidence="1">The sequence shown here is derived from an EMBL/GenBank/DDBJ whole genome shotgun (WGS) entry which is preliminary data.</text>
</comment>
<gene>
    <name evidence="1" type="ORF">A4X09_0g6917</name>
</gene>
<reference evidence="1" key="1">
    <citation type="submission" date="2016-04" db="EMBL/GenBank/DDBJ databases">
        <authorList>
            <person name="Nguyen H.D."/>
            <person name="Samba Siva P."/>
            <person name="Cullis J."/>
            <person name="Levesque C.A."/>
            <person name="Hambleton S."/>
        </authorList>
    </citation>
    <scope>NUCLEOTIDE SEQUENCE</scope>
    <source>
        <strain evidence="1">DAOMC 236422</strain>
    </source>
</reference>
<dbReference type="AlphaFoldDB" id="A0A8X7N436"/>
<name>A0A8X7N436_9BASI</name>
<reference evidence="1" key="2">
    <citation type="journal article" date="2019" name="IMA Fungus">
        <title>Genome sequencing and comparison of five Tilletia species to identify candidate genes for the detection of regulated species infecting wheat.</title>
        <authorList>
            <person name="Nguyen H.D.T."/>
            <person name="Sultana T."/>
            <person name="Kesanakurti P."/>
            <person name="Hambleton S."/>
        </authorList>
    </citation>
    <scope>NUCLEOTIDE SEQUENCE</scope>
    <source>
        <strain evidence="1">DAOMC 236422</strain>
    </source>
</reference>
<dbReference type="Proteomes" id="UP000078113">
    <property type="component" value="Unassembled WGS sequence"/>
</dbReference>
<sequence>MPPWEQRVNIPLKAQASKASQPDVCATPAGSLLTSILDDAAAKTFADLSEQRRKSAFSRQGRPRKRSRIDSTLPRKAHAFYIFLSQWHATDAFIVRRSGAASQRTQARLAQAETTLAAESMRALIVLNEAIELTLSSPATPSKIQLRPIPLADLFKSETLTRVATYIDFYSLAKEPWFQVPLLADGLDAFELLVRCDEEERRIGTELDNLSTWTSRVKKDVQARRNLIDYPAWEELVDREVASLDALTRWWSRRPPKNKAYDKIPANGDGFDPDDAFHEEDYENDLEIGVEPTSRTDAAADPVVRRAISDFGNPDSPDIVDDLDDIDNLDDIFDDFDMNDEDFDLQWGSLDLDAIEEGREFEDDAEDETDE</sequence>
<organism evidence="1 2">
    <name type="scientific">Tilletia walkeri</name>
    <dbReference type="NCBI Taxonomy" id="117179"/>
    <lineage>
        <taxon>Eukaryota</taxon>
        <taxon>Fungi</taxon>
        <taxon>Dikarya</taxon>
        <taxon>Basidiomycota</taxon>
        <taxon>Ustilaginomycotina</taxon>
        <taxon>Exobasidiomycetes</taxon>
        <taxon>Tilletiales</taxon>
        <taxon>Tilletiaceae</taxon>
        <taxon>Tilletia</taxon>
    </lineage>
</organism>
<dbReference type="EMBL" id="LWDG02000518">
    <property type="protein sequence ID" value="KAE8264614.1"/>
    <property type="molecule type" value="Genomic_DNA"/>
</dbReference>
<evidence type="ECO:0000313" key="2">
    <source>
        <dbReference type="Proteomes" id="UP000078113"/>
    </source>
</evidence>
<protein>
    <submittedName>
        <fullName evidence="1">Uncharacterized protein</fullName>
    </submittedName>
</protein>
<keyword evidence="2" id="KW-1185">Reference proteome</keyword>
<proteinExistence type="predicted"/>
<accession>A0A8X7N436</accession>